<evidence type="ECO:0000313" key="11">
    <source>
        <dbReference type="EMBL" id="TKW12498.1"/>
    </source>
</evidence>
<evidence type="ECO:0000313" key="12">
    <source>
        <dbReference type="Proteomes" id="UP000298652"/>
    </source>
</evidence>
<dbReference type="FunFam" id="3.30.40.10:FF:000022">
    <property type="entry name" value="E3 ubiquitin-protein ligase RING1-like"/>
    <property type="match status" value="1"/>
</dbReference>
<evidence type="ECO:0000259" key="10">
    <source>
        <dbReference type="PROSITE" id="PS50089"/>
    </source>
</evidence>
<organism evidence="11 12">
    <name type="scientific">Setaria viridis</name>
    <name type="common">Green bristlegrass</name>
    <name type="synonym">Setaria italica subsp. viridis</name>
    <dbReference type="NCBI Taxonomy" id="4556"/>
    <lineage>
        <taxon>Eukaryota</taxon>
        <taxon>Viridiplantae</taxon>
        <taxon>Streptophyta</taxon>
        <taxon>Embryophyta</taxon>
        <taxon>Tracheophyta</taxon>
        <taxon>Spermatophyta</taxon>
        <taxon>Magnoliopsida</taxon>
        <taxon>Liliopsida</taxon>
        <taxon>Poales</taxon>
        <taxon>Poaceae</taxon>
        <taxon>PACMAD clade</taxon>
        <taxon>Panicoideae</taxon>
        <taxon>Panicodae</taxon>
        <taxon>Paniceae</taxon>
        <taxon>Cenchrinae</taxon>
        <taxon>Setaria</taxon>
    </lineage>
</organism>
<evidence type="ECO:0000256" key="7">
    <source>
        <dbReference type="ARBA" id="ARBA00022833"/>
    </source>
</evidence>
<dbReference type="InterPro" id="IPR039525">
    <property type="entry name" value="RNF126-like_zinc-ribbon"/>
</dbReference>
<feature type="region of interest" description="Disordered" evidence="9">
    <location>
        <begin position="82"/>
        <end position="103"/>
    </location>
</feature>
<dbReference type="InterPro" id="IPR001841">
    <property type="entry name" value="Znf_RING"/>
</dbReference>
<dbReference type="Proteomes" id="UP000298652">
    <property type="component" value="Chromosome 5"/>
</dbReference>
<dbReference type="SMART" id="SM00184">
    <property type="entry name" value="RING"/>
    <property type="match status" value="1"/>
</dbReference>
<evidence type="ECO:0000256" key="8">
    <source>
        <dbReference type="PROSITE-ProRule" id="PRU00175"/>
    </source>
</evidence>
<feature type="region of interest" description="Disordered" evidence="9">
    <location>
        <begin position="287"/>
        <end position="341"/>
    </location>
</feature>
<keyword evidence="6" id="KW-0833">Ubl conjugation pathway</keyword>
<evidence type="ECO:0000256" key="9">
    <source>
        <dbReference type="SAM" id="MobiDB-lite"/>
    </source>
</evidence>
<evidence type="ECO:0000256" key="2">
    <source>
        <dbReference type="ARBA" id="ARBA00012483"/>
    </source>
</evidence>
<proteinExistence type="predicted"/>
<keyword evidence="3" id="KW-0808">Transferase</keyword>
<dbReference type="SUPFAM" id="SSF57850">
    <property type="entry name" value="RING/U-box"/>
    <property type="match status" value="1"/>
</dbReference>
<feature type="compositionally biased region" description="Basic and acidic residues" evidence="9">
    <location>
        <begin position="313"/>
        <end position="327"/>
    </location>
</feature>
<dbReference type="Gramene" id="TKW12497">
    <property type="protein sequence ID" value="TKW12497"/>
    <property type="gene ID" value="SEVIR_5G039500v2"/>
</dbReference>
<dbReference type="AlphaFoldDB" id="A0A4U6U9U9"/>
<dbReference type="GO" id="GO:0005737">
    <property type="term" value="C:cytoplasm"/>
    <property type="evidence" value="ECO:0007669"/>
    <property type="project" value="TreeGrafter"/>
</dbReference>
<protein>
    <recommendedName>
        <fullName evidence="2">RING-type E3 ubiquitin transferase</fullName>
        <ecNumber evidence="2">2.3.2.27</ecNumber>
    </recommendedName>
</protein>
<name>A0A4U6U9U9_SETVI</name>
<keyword evidence="12" id="KW-1185">Reference proteome</keyword>
<evidence type="ECO:0000256" key="1">
    <source>
        <dbReference type="ARBA" id="ARBA00000900"/>
    </source>
</evidence>
<comment type="catalytic activity">
    <reaction evidence="1">
        <text>S-ubiquitinyl-[E2 ubiquitin-conjugating enzyme]-L-cysteine + [acceptor protein]-L-lysine = [E2 ubiquitin-conjugating enzyme]-L-cysteine + N(6)-ubiquitinyl-[acceptor protein]-L-lysine.</text>
        <dbReference type="EC" id="2.3.2.27"/>
    </reaction>
</comment>
<dbReference type="Gramene" id="TKW12498">
    <property type="protein sequence ID" value="TKW12498"/>
    <property type="gene ID" value="SEVIR_5G039500v2"/>
</dbReference>
<dbReference type="PANTHER" id="PTHR15710:SF210">
    <property type="entry name" value="RING-TYPE E3 UBIQUITIN TRANSFERASE"/>
    <property type="match status" value="1"/>
</dbReference>
<keyword evidence="4" id="KW-0479">Metal-binding</keyword>
<accession>A0A4U6U9U9</accession>
<dbReference type="CDD" id="cd16454">
    <property type="entry name" value="RING-H2_PA-TM-RING"/>
    <property type="match status" value="1"/>
</dbReference>
<keyword evidence="7" id="KW-0862">Zinc</keyword>
<sequence length="369" mass="38770">MAEQAAAGSYWCHMCTVAVRPAQGEAEMKCPHCHSGFLEEMETARGAAAADGGGGGALTEVYPGADRPSSIWAHAILSSGDSSARRRRSRRQPEPGGGDVHDWDEHELTRRRRRVSAFLRLLHEVRERQLQRLEAAAGVAIEGDQLTPFGRSLFIGAAGGAATAEHGVALGDYFLGNGLDALVQQLAEGDAGRQGTPPAKKEAVEAMPTVEIAGSNGDDAASCPVCLEDYAPGERAREMPCRHKFHANCIVPWLEMHSSCPVCRFQLPADDNKSSCGGGGDGDSGGYVSVDAYNEGNDNGGGDGGAGSAGNAEPERISVAEAEERGRRLTAGVAEADESGRRLPASLQWLNSLFSPSGGSSSSSQHWED</sequence>
<gene>
    <name evidence="11" type="ORF">SEVIR_5G039500v2</name>
</gene>
<dbReference type="InterPro" id="IPR013083">
    <property type="entry name" value="Znf_RING/FYVE/PHD"/>
</dbReference>
<dbReference type="Pfam" id="PF13639">
    <property type="entry name" value="zf-RING_2"/>
    <property type="match status" value="1"/>
</dbReference>
<evidence type="ECO:0000256" key="4">
    <source>
        <dbReference type="ARBA" id="ARBA00022723"/>
    </source>
</evidence>
<dbReference type="PROSITE" id="PS50089">
    <property type="entry name" value="ZF_RING_2"/>
    <property type="match status" value="1"/>
</dbReference>
<dbReference type="Pfam" id="PF14369">
    <property type="entry name" value="Zn_ribbon_19"/>
    <property type="match status" value="1"/>
</dbReference>
<reference evidence="11 12" key="1">
    <citation type="submission" date="2019-03" db="EMBL/GenBank/DDBJ databases">
        <title>WGS assembly of Setaria viridis.</title>
        <authorList>
            <person name="Huang P."/>
            <person name="Jenkins J."/>
            <person name="Grimwood J."/>
            <person name="Barry K."/>
            <person name="Healey A."/>
            <person name="Mamidi S."/>
            <person name="Sreedasyam A."/>
            <person name="Shu S."/>
            <person name="Feldman M."/>
            <person name="Wu J."/>
            <person name="Yu Y."/>
            <person name="Chen C."/>
            <person name="Johnson J."/>
            <person name="Rokhsar D."/>
            <person name="Baxter I."/>
            <person name="Schmutz J."/>
            <person name="Brutnell T."/>
            <person name="Kellogg E."/>
        </authorList>
    </citation>
    <scope>NUCLEOTIDE SEQUENCE [LARGE SCALE GENOMIC DNA]</scope>
    <source>
        <strain evidence="12">cv. A10</strain>
    </source>
</reference>
<dbReference type="EMBL" id="CM016556">
    <property type="protein sequence ID" value="TKW12498.1"/>
    <property type="molecule type" value="Genomic_DNA"/>
</dbReference>
<dbReference type="OMA" id="NSHHWEN"/>
<dbReference type="Gene3D" id="3.30.40.10">
    <property type="entry name" value="Zinc/RING finger domain, C3HC4 (zinc finger)"/>
    <property type="match status" value="1"/>
</dbReference>
<dbReference type="EMBL" id="CM016556">
    <property type="protein sequence ID" value="TKW12497.1"/>
    <property type="molecule type" value="Genomic_DNA"/>
</dbReference>
<dbReference type="EC" id="2.3.2.27" evidence="2"/>
<dbReference type="PANTHER" id="PTHR15710">
    <property type="entry name" value="E3 UBIQUITIN-PROTEIN LIGASE PRAJA"/>
    <property type="match status" value="1"/>
</dbReference>
<evidence type="ECO:0000256" key="6">
    <source>
        <dbReference type="ARBA" id="ARBA00022786"/>
    </source>
</evidence>
<dbReference type="GO" id="GO:0016567">
    <property type="term" value="P:protein ubiquitination"/>
    <property type="evidence" value="ECO:0007669"/>
    <property type="project" value="TreeGrafter"/>
</dbReference>
<dbReference type="GO" id="GO:0008270">
    <property type="term" value="F:zinc ion binding"/>
    <property type="evidence" value="ECO:0007669"/>
    <property type="project" value="UniProtKB-KW"/>
</dbReference>
<feature type="domain" description="RING-type" evidence="10">
    <location>
        <begin position="223"/>
        <end position="264"/>
    </location>
</feature>
<feature type="compositionally biased region" description="Gly residues" evidence="9">
    <location>
        <begin position="298"/>
        <end position="308"/>
    </location>
</feature>
<evidence type="ECO:0000256" key="3">
    <source>
        <dbReference type="ARBA" id="ARBA00022679"/>
    </source>
</evidence>
<dbReference type="GO" id="GO:0061630">
    <property type="term" value="F:ubiquitin protein ligase activity"/>
    <property type="evidence" value="ECO:0007669"/>
    <property type="project" value="UniProtKB-EC"/>
</dbReference>
<evidence type="ECO:0000256" key="5">
    <source>
        <dbReference type="ARBA" id="ARBA00022771"/>
    </source>
</evidence>
<keyword evidence="5 8" id="KW-0863">Zinc-finger</keyword>